<keyword evidence="5 6" id="KW-0472">Membrane</keyword>
<comment type="caution">
    <text evidence="8">The sequence shown here is derived from an EMBL/GenBank/DDBJ whole genome shotgun (WGS) entry which is preliminary data.</text>
</comment>
<gene>
    <name evidence="8" type="ORF">H2C83_16355</name>
</gene>
<feature type="transmembrane region" description="Helical" evidence="6">
    <location>
        <begin position="70"/>
        <end position="88"/>
    </location>
</feature>
<reference evidence="8 9" key="1">
    <citation type="submission" date="2020-07" db="EMBL/GenBank/DDBJ databases">
        <title>Thermoactinomyces phylogeny.</title>
        <authorList>
            <person name="Dunlap C."/>
        </authorList>
    </citation>
    <scope>NUCLEOTIDE SEQUENCE [LARGE SCALE GENOMIC DNA]</scope>
    <source>
        <strain evidence="8 9">AMNI-1</strain>
    </source>
</reference>
<sequence>MIENSKCECGHNNPVGTILCEHCGKPLDDSITHKDDLVQEMRYEGKARRSQTAQTSPFDLIWNFFSSVKVAIILIIITLAAAGIGTIFPQEVFVPSSDPASYYEKHYGIWGKLYHSFGFSDMYSSWWFVLLVSMIGISLVICSLDRVIPLYKALKNQQVVKNVEFIQRQRISHSERIPGEEKEQKIDQIARELSKRFYHIRRENGALLAEKGRISRWGPYINHIGLIIFLLGLLFRYIPGWYLNESIWVREGEVKNVPETPYYVKNERFIMEFYEQEKTPESLNDEDPVVKKYQTNAVLYKKDSRTGKLKAVKKYPIIVNDPLKYNDLLLYQSGFQTGLLDQITFKVTEKKSKTELGTFTVNLNKIRRDQVYQVGNLTVRPLEYYPDFALENNRPVTRSQEPNRPAFIFEVKEKGEETGEKSWVISGTNFENLMAENQYSIDLAKLHTVNASGLMVRVDRSLHIIFIGGMIFMVGLIMGFYWHHRRVWVRYSNGTLYVGGHTNKNWFSFCNELSGMEVFRGYDLRPTKK</sequence>
<evidence type="ECO:0000256" key="4">
    <source>
        <dbReference type="ARBA" id="ARBA00022989"/>
    </source>
</evidence>
<dbReference type="PANTHER" id="PTHR31566:SF0">
    <property type="entry name" value="CYTOCHROME C BIOGENESIS PROTEIN CCS1, CHLOROPLASTIC"/>
    <property type="match status" value="1"/>
</dbReference>
<dbReference type="GO" id="GO:0016020">
    <property type="term" value="C:membrane"/>
    <property type="evidence" value="ECO:0007669"/>
    <property type="project" value="UniProtKB-SubCell"/>
</dbReference>
<dbReference type="EMBL" id="JACEOL010000075">
    <property type="protein sequence ID" value="MBA4603840.1"/>
    <property type="molecule type" value="Genomic_DNA"/>
</dbReference>
<name>A0A7W1XV64_9BACL</name>
<proteinExistence type="predicted"/>
<evidence type="ECO:0000256" key="6">
    <source>
        <dbReference type="SAM" id="Phobius"/>
    </source>
</evidence>
<keyword evidence="4 6" id="KW-1133">Transmembrane helix</keyword>
<evidence type="ECO:0000313" key="8">
    <source>
        <dbReference type="EMBL" id="MBA4603840.1"/>
    </source>
</evidence>
<evidence type="ECO:0000256" key="3">
    <source>
        <dbReference type="ARBA" id="ARBA00022748"/>
    </source>
</evidence>
<organism evidence="8 9">
    <name type="scientific">Thermoactinomyces mirandus</name>
    <dbReference type="NCBI Taxonomy" id="2756294"/>
    <lineage>
        <taxon>Bacteria</taxon>
        <taxon>Bacillati</taxon>
        <taxon>Bacillota</taxon>
        <taxon>Bacilli</taxon>
        <taxon>Bacillales</taxon>
        <taxon>Thermoactinomycetaceae</taxon>
        <taxon>Thermoactinomyces</taxon>
    </lineage>
</organism>
<dbReference type="RefSeq" id="WP_181742310.1">
    <property type="nucleotide sequence ID" value="NZ_JACEOL010000075.1"/>
</dbReference>
<dbReference type="GO" id="GO:0017004">
    <property type="term" value="P:cytochrome complex assembly"/>
    <property type="evidence" value="ECO:0007669"/>
    <property type="project" value="UniProtKB-KW"/>
</dbReference>
<accession>A0A7W1XV64</accession>
<dbReference type="Pfam" id="PF05140">
    <property type="entry name" value="ResB"/>
    <property type="match status" value="1"/>
</dbReference>
<keyword evidence="2 6" id="KW-0812">Transmembrane</keyword>
<evidence type="ECO:0000256" key="2">
    <source>
        <dbReference type="ARBA" id="ARBA00022692"/>
    </source>
</evidence>
<evidence type="ECO:0000256" key="5">
    <source>
        <dbReference type="ARBA" id="ARBA00023136"/>
    </source>
</evidence>
<dbReference type="Proteomes" id="UP000538292">
    <property type="component" value="Unassembled WGS sequence"/>
</dbReference>
<feature type="transmembrane region" description="Helical" evidence="6">
    <location>
        <begin position="462"/>
        <end position="482"/>
    </location>
</feature>
<evidence type="ECO:0000256" key="1">
    <source>
        <dbReference type="ARBA" id="ARBA00004141"/>
    </source>
</evidence>
<evidence type="ECO:0000259" key="7">
    <source>
        <dbReference type="Pfam" id="PF05140"/>
    </source>
</evidence>
<dbReference type="InterPro" id="IPR023494">
    <property type="entry name" value="Cyt_c_bgen_Ccs1/CcsB/ResB"/>
</dbReference>
<dbReference type="InterPro" id="IPR007816">
    <property type="entry name" value="ResB-like_domain"/>
</dbReference>
<protein>
    <submittedName>
        <fullName evidence="8">Cytochrome c biogenesis protein ResB</fullName>
    </submittedName>
</protein>
<dbReference type="AlphaFoldDB" id="A0A7W1XV64"/>
<evidence type="ECO:0000313" key="9">
    <source>
        <dbReference type="Proteomes" id="UP000538292"/>
    </source>
</evidence>
<feature type="transmembrane region" description="Helical" evidence="6">
    <location>
        <begin position="220"/>
        <end position="238"/>
    </location>
</feature>
<feature type="transmembrane region" description="Helical" evidence="6">
    <location>
        <begin position="126"/>
        <end position="148"/>
    </location>
</feature>
<feature type="domain" description="ResB-like" evidence="7">
    <location>
        <begin position="68"/>
        <end position="513"/>
    </location>
</feature>
<keyword evidence="3" id="KW-0201">Cytochrome c-type biogenesis</keyword>
<dbReference type="PANTHER" id="PTHR31566">
    <property type="entry name" value="CYTOCHROME C BIOGENESIS PROTEIN CCS1, CHLOROPLASTIC"/>
    <property type="match status" value="1"/>
</dbReference>
<keyword evidence="9" id="KW-1185">Reference proteome</keyword>
<comment type="subcellular location">
    <subcellularLocation>
        <location evidence="1">Membrane</location>
        <topology evidence="1">Multi-pass membrane protein</topology>
    </subcellularLocation>
</comment>